<keyword evidence="2 4" id="KW-0378">Hydrolase</keyword>
<evidence type="ECO:0000256" key="1">
    <source>
        <dbReference type="ARBA" id="ARBA00006336"/>
    </source>
</evidence>
<feature type="domain" description="Isochorismatase-like" evidence="3">
    <location>
        <begin position="6"/>
        <end position="145"/>
    </location>
</feature>
<dbReference type="Pfam" id="PF00857">
    <property type="entry name" value="Isochorismatase"/>
    <property type="match status" value="1"/>
</dbReference>
<dbReference type="EMBL" id="CP049887">
    <property type="protein sequence ID" value="QIL47971.1"/>
    <property type="molecule type" value="Genomic_DNA"/>
</dbReference>
<comment type="similarity">
    <text evidence="1">Belongs to the isochorismatase family.</text>
</comment>
<dbReference type="KEGG" id="vhy:G7082_05195"/>
<evidence type="ECO:0000313" key="5">
    <source>
        <dbReference type="Proteomes" id="UP000501747"/>
    </source>
</evidence>
<dbReference type="InterPro" id="IPR036380">
    <property type="entry name" value="Isochorismatase-like_sf"/>
</dbReference>
<dbReference type="GO" id="GO:0016787">
    <property type="term" value="F:hydrolase activity"/>
    <property type="evidence" value="ECO:0007669"/>
    <property type="project" value="UniProtKB-KW"/>
</dbReference>
<accession>A0A6G8ASC0</accession>
<dbReference type="AlphaFoldDB" id="A0A6G8ASC0"/>
<organism evidence="4 5">
    <name type="scientific">Vagococcus hydrophili</name>
    <dbReference type="NCBI Taxonomy" id="2714947"/>
    <lineage>
        <taxon>Bacteria</taxon>
        <taxon>Bacillati</taxon>
        <taxon>Bacillota</taxon>
        <taxon>Bacilli</taxon>
        <taxon>Lactobacillales</taxon>
        <taxon>Enterococcaceae</taxon>
        <taxon>Vagococcus</taxon>
    </lineage>
</organism>
<dbReference type="PANTHER" id="PTHR43540">
    <property type="entry name" value="PEROXYUREIDOACRYLATE/UREIDOACRYLATE AMIDOHYDROLASE-RELATED"/>
    <property type="match status" value="1"/>
</dbReference>
<sequence length="166" mass="19107">MISDTLIIIDMQNGVCQNDHHFIENLNECVTIINARIATYRSHNKPIIFIQHNDSSLVKDGMAWKVISNIEQKDSDLFIQKTHANSFYKTTLEQTLTDLNIRNIEICGAQTEYCVDSTVKMAHGLGYNLQMPRGGTTTFDNHYMTAKDTIKFYEGIWDNRFLKLLI</sequence>
<name>A0A6G8ASC0_9ENTE</name>
<dbReference type="PANTHER" id="PTHR43540:SF14">
    <property type="entry name" value="ISOCHORISMATASE"/>
    <property type="match status" value="1"/>
</dbReference>
<reference evidence="4 5" key="1">
    <citation type="submission" date="2020-03" db="EMBL/GenBank/DDBJ databases">
        <title>Vagococcus sp. nov., isolated from beetles.</title>
        <authorList>
            <person name="Hyun D.-W."/>
            <person name="Bae J.-W."/>
        </authorList>
    </citation>
    <scope>NUCLEOTIDE SEQUENCE [LARGE SCALE GENOMIC DNA]</scope>
    <source>
        <strain evidence="4 5">HDW17B</strain>
    </source>
</reference>
<proteinExistence type="inferred from homology"/>
<dbReference type="SUPFAM" id="SSF52499">
    <property type="entry name" value="Isochorismatase-like hydrolases"/>
    <property type="match status" value="1"/>
</dbReference>
<dbReference type="InterPro" id="IPR050272">
    <property type="entry name" value="Isochorismatase-like_hydrls"/>
</dbReference>
<dbReference type="InterPro" id="IPR000868">
    <property type="entry name" value="Isochorismatase-like_dom"/>
</dbReference>
<evidence type="ECO:0000256" key="2">
    <source>
        <dbReference type="ARBA" id="ARBA00022801"/>
    </source>
</evidence>
<dbReference type="CDD" id="cd01014">
    <property type="entry name" value="nicotinamidase_related"/>
    <property type="match status" value="1"/>
</dbReference>
<keyword evidence="5" id="KW-1185">Reference proteome</keyword>
<gene>
    <name evidence="4" type="ORF">G7082_05195</name>
</gene>
<dbReference type="Gene3D" id="3.40.50.850">
    <property type="entry name" value="Isochorismatase-like"/>
    <property type="match status" value="1"/>
</dbReference>
<dbReference type="RefSeq" id="WP_166034136.1">
    <property type="nucleotide sequence ID" value="NZ_CP049887.1"/>
</dbReference>
<evidence type="ECO:0000313" key="4">
    <source>
        <dbReference type="EMBL" id="QIL47971.1"/>
    </source>
</evidence>
<evidence type="ECO:0000259" key="3">
    <source>
        <dbReference type="Pfam" id="PF00857"/>
    </source>
</evidence>
<protein>
    <submittedName>
        <fullName evidence="4">Cysteine hydrolase</fullName>
    </submittedName>
</protein>
<dbReference type="Proteomes" id="UP000501747">
    <property type="component" value="Chromosome"/>
</dbReference>